<evidence type="ECO:0000313" key="3">
    <source>
        <dbReference type="EMBL" id="SFC00226.1"/>
    </source>
</evidence>
<dbReference type="Gene3D" id="2.120.10.30">
    <property type="entry name" value="TolB, C-terminal domain"/>
    <property type="match status" value="1"/>
</dbReference>
<dbReference type="InterPro" id="IPR013658">
    <property type="entry name" value="SGL"/>
</dbReference>
<dbReference type="Proteomes" id="UP000184031">
    <property type="component" value="Unassembled WGS sequence"/>
</dbReference>
<accession>A0A1M6WUI4</accession>
<proteinExistence type="predicted"/>
<dbReference type="EMBL" id="FRAT01000006">
    <property type="protein sequence ID" value="SHK97432.1"/>
    <property type="molecule type" value="Genomic_DNA"/>
</dbReference>
<dbReference type="STRING" id="1055723.SAMN05216293_2323"/>
<reference evidence="4 5" key="1">
    <citation type="submission" date="2016-11" db="EMBL/GenBank/DDBJ databases">
        <authorList>
            <person name="Varghese N."/>
            <person name="Submissions S."/>
        </authorList>
    </citation>
    <scope>NUCLEOTIDE SEQUENCE [LARGE SCALE GENOMIC DNA]</scope>
    <source>
        <strain evidence="4 5">CGMCC 1.12174</strain>
        <strain evidence="3 6">DSM 26351</strain>
    </source>
</reference>
<evidence type="ECO:0000256" key="1">
    <source>
        <dbReference type="ARBA" id="ARBA00022801"/>
    </source>
</evidence>
<dbReference type="PANTHER" id="PTHR47572">
    <property type="entry name" value="LIPOPROTEIN-RELATED"/>
    <property type="match status" value="1"/>
</dbReference>
<name>A0A1M6WUI4_9FLAO</name>
<gene>
    <name evidence="3" type="ORF">SAMN04487891_104276</name>
    <name evidence="4" type="ORF">SAMN05216293_2323</name>
</gene>
<dbReference type="Proteomes" id="UP000198940">
    <property type="component" value="Unassembled WGS sequence"/>
</dbReference>
<dbReference type="AlphaFoldDB" id="A0A1M6WUI4"/>
<protein>
    <submittedName>
        <fullName evidence="4">Gluconolactonase</fullName>
    </submittedName>
</protein>
<evidence type="ECO:0000313" key="4">
    <source>
        <dbReference type="EMBL" id="SHK97432.1"/>
    </source>
</evidence>
<evidence type="ECO:0000313" key="6">
    <source>
        <dbReference type="Proteomes" id="UP000198940"/>
    </source>
</evidence>
<organism evidence="4 5">
    <name type="scientific">Flagellimonas taeanensis</name>
    <dbReference type="NCBI Taxonomy" id="1005926"/>
    <lineage>
        <taxon>Bacteria</taxon>
        <taxon>Pseudomonadati</taxon>
        <taxon>Bacteroidota</taxon>
        <taxon>Flavobacteriia</taxon>
        <taxon>Flavobacteriales</taxon>
        <taxon>Flavobacteriaceae</taxon>
        <taxon>Flagellimonas</taxon>
    </lineage>
</organism>
<sequence>MSVLLENLQFPEGPAFDSKGTLWFVEQQNGSLSEYSDGELKRHIVGGRPNGIAFNREGLLWFCDSLRNEIRTYDPVSDSTKTVISHLGSETLNLPNDLAFDAQGNLLFTCSGKELHKGDGYFCAWSPTKGLVKIDSVPFYPNGLAFDQDKTVLYVAETGTKHIWKGQWDSEDFTWKNPEIFTNTGGPIGPDGIAFDEEGLLYVAVFGSSKVHVYQQNGKLHREINLPGANPTNCAFDPYGRLGLVITEAEKGQLISYKTTLRGIL</sequence>
<dbReference type="SUPFAM" id="SSF63829">
    <property type="entry name" value="Calcium-dependent phosphotriesterase"/>
    <property type="match status" value="1"/>
</dbReference>
<feature type="domain" description="SMP-30/Gluconolactonase/LRE-like region" evidence="2">
    <location>
        <begin position="10"/>
        <end position="248"/>
    </location>
</feature>
<dbReference type="Pfam" id="PF08450">
    <property type="entry name" value="SGL"/>
    <property type="match status" value="1"/>
</dbReference>
<evidence type="ECO:0000259" key="2">
    <source>
        <dbReference type="Pfam" id="PF08450"/>
    </source>
</evidence>
<dbReference type="PANTHER" id="PTHR47572:SF4">
    <property type="entry name" value="LACTONASE DRP35"/>
    <property type="match status" value="1"/>
</dbReference>
<keyword evidence="6" id="KW-1185">Reference proteome</keyword>
<dbReference type="InterPro" id="IPR051262">
    <property type="entry name" value="SMP-30/CGR1_Lactonase"/>
</dbReference>
<dbReference type="GO" id="GO:0016787">
    <property type="term" value="F:hydrolase activity"/>
    <property type="evidence" value="ECO:0007669"/>
    <property type="project" value="UniProtKB-KW"/>
</dbReference>
<evidence type="ECO:0000313" key="5">
    <source>
        <dbReference type="Proteomes" id="UP000184031"/>
    </source>
</evidence>
<dbReference type="EMBL" id="FOKU01000004">
    <property type="protein sequence ID" value="SFC00226.1"/>
    <property type="molecule type" value="Genomic_DNA"/>
</dbReference>
<dbReference type="InterPro" id="IPR011042">
    <property type="entry name" value="6-blade_b-propeller_TolB-like"/>
</dbReference>
<comment type="caution">
    <text evidence="4">The sequence shown here is derived from an EMBL/GenBank/DDBJ whole genome shotgun (WGS) entry which is preliminary data.</text>
</comment>
<keyword evidence="1" id="KW-0378">Hydrolase</keyword>